<feature type="domain" description="FRG" evidence="1">
    <location>
        <begin position="23"/>
        <end position="143"/>
    </location>
</feature>
<protein>
    <submittedName>
        <fullName evidence="2">FRG domain-containing protein</fullName>
    </submittedName>
</protein>
<dbReference type="Pfam" id="PF08867">
    <property type="entry name" value="FRG"/>
    <property type="match status" value="1"/>
</dbReference>
<dbReference type="InterPro" id="IPR014966">
    <property type="entry name" value="FRG-dom"/>
</dbReference>
<dbReference type="EMBL" id="CP023189">
    <property type="protein sequence ID" value="AXM99529.1"/>
    <property type="molecule type" value="Genomic_DNA"/>
</dbReference>
<accession>A0AAN1U892</accession>
<organism evidence="2 3">
    <name type="scientific">Acetobacter pomorum</name>
    <dbReference type="NCBI Taxonomy" id="65959"/>
    <lineage>
        <taxon>Bacteria</taxon>
        <taxon>Pseudomonadati</taxon>
        <taxon>Pseudomonadota</taxon>
        <taxon>Alphaproteobacteria</taxon>
        <taxon>Acetobacterales</taxon>
        <taxon>Acetobacteraceae</taxon>
        <taxon>Acetobacter</taxon>
    </lineage>
</organism>
<sequence>MVSEVEAKSIVDFLQVLKNLPDVGSPYWFRGQGDENFHLTPGALRRSVKITDGYGQKLRRGQITRSDSGDWSSPDPKRMLDAFKREARPFLDSQPLNDFEWMFLAQHYGLPTRLLDWTTNALVALYFAASSAYQDKSEKFAVFVIDPGKFNEATCDINHPIDIAAHADHYSNYVDADRGALLPICVTAPHITPRIRSQSGHFTLHGYMMTPIDTMHVVSEAITKILLPTSNAKTLINDLEILGITRSFIYPGLDTIAFDIRNRENKRWEMWLEEYFNSP</sequence>
<dbReference type="RefSeq" id="WP_089179598.1">
    <property type="nucleotide sequence ID" value="NZ_CP023189.1"/>
</dbReference>
<dbReference type="Proteomes" id="UP000256572">
    <property type="component" value="Chromosome"/>
</dbReference>
<gene>
    <name evidence="2" type="ORF">CJF59_02295</name>
</gene>
<reference evidence="2 3" key="1">
    <citation type="submission" date="2017-09" db="EMBL/GenBank/DDBJ databases">
        <authorList>
            <person name="Kim K.H."/>
            <person name="Chun B.H."/>
            <person name="Han G.S."/>
            <person name="Hyun S.G."/>
            <person name="Jeon C.O."/>
        </authorList>
    </citation>
    <scope>NUCLEOTIDE SEQUENCE [LARGE SCALE GENOMIC DNA]</scope>
    <source>
        <strain evidence="2 3">SH</strain>
    </source>
</reference>
<evidence type="ECO:0000313" key="3">
    <source>
        <dbReference type="Proteomes" id="UP000256572"/>
    </source>
</evidence>
<dbReference type="AlphaFoldDB" id="A0AAN1U892"/>
<reference evidence="2 3" key="2">
    <citation type="submission" date="2018-08" db="EMBL/GenBank/DDBJ databases">
        <title>Acetobacter oryzifermentans sp. nov., isolated from Korea traditional vinegar and reclassification of Acetobacter pasteurianus subsp. ascendens (Henneberg 1898) as Acetobacter ascendens comb. nov.</title>
        <authorList>
            <person name="Cho G.Y."/>
            <person name="Lee S.H."/>
        </authorList>
    </citation>
    <scope>NUCLEOTIDE SEQUENCE [LARGE SCALE GENOMIC DNA]</scope>
    <source>
        <strain evidence="2 3">SH</strain>
    </source>
</reference>
<evidence type="ECO:0000313" key="2">
    <source>
        <dbReference type="EMBL" id="AXM99529.1"/>
    </source>
</evidence>
<name>A0AAN1U892_9PROT</name>
<evidence type="ECO:0000259" key="1">
    <source>
        <dbReference type="SMART" id="SM00901"/>
    </source>
</evidence>
<dbReference type="SMART" id="SM00901">
    <property type="entry name" value="FRG"/>
    <property type="match status" value="1"/>
</dbReference>
<proteinExistence type="predicted"/>